<accession>A0A8D2KCE8</accession>
<dbReference type="GeneTree" id="ENSGT00390000017848"/>
<dbReference type="Pfam" id="PF15205">
    <property type="entry name" value="PLAC9"/>
    <property type="match status" value="1"/>
</dbReference>
<dbReference type="AlphaFoldDB" id="A0A8D2KCE8"/>
<feature type="signal peptide" evidence="2">
    <location>
        <begin position="1"/>
        <end position="21"/>
    </location>
</feature>
<dbReference type="Proteomes" id="UP000694417">
    <property type="component" value="Unplaced"/>
</dbReference>
<feature type="region of interest" description="Disordered" evidence="1">
    <location>
        <begin position="26"/>
        <end position="50"/>
    </location>
</feature>
<feature type="chain" id="PRO_5034984805" evidence="2">
    <location>
        <begin position="22"/>
        <end position="111"/>
    </location>
</feature>
<evidence type="ECO:0000313" key="4">
    <source>
        <dbReference type="Proteomes" id="UP000694417"/>
    </source>
</evidence>
<protein>
    <submittedName>
        <fullName evidence="3">Placenta associated 9</fullName>
    </submittedName>
</protein>
<reference evidence="3" key="1">
    <citation type="submission" date="2025-08" db="UniProtKB">
        <authorList>
            <consortium name="Ensembl"/>
        </authorList>
    </citation>
    <scope>IDENTIFICATION</scope>
</reference>
<proteinExistence type="predicted"/>
<dbReference type="PANTHER" id="PTHR37355:SF1">
    <property type="entry name" value="PLACENTA-SPECIFIC PROTEIN 9"/>
    <property type="match status" value="1"/>
</dbReference>
<dbReference type="InterPro" id="IPR027941">
    <property type="entry name" value="PLAC9"/>
</dbReference>
<evidence type="ECO:0000256" key="2">
    <source>
        <dbReference type="SAM" id="SignalP"/>
    </source>
</evidence>
<evidence type="ECO:0000313" key="3">
    <source>
        <dbReference type="Ensembl" id="ENSUPAP00010003119.1"/>
    </source>
</evidence>
<reference evidence="3" key="2">
    <citation type="submission" date="2025-09" db="UniProtKB">
        <authorList>
            <consortium name="Ensembl"/>
        </authorList>
    </citation>
    <scope>IDENTIFICATION</scope>
</reference>
<name>A0A8D2KCE8_UROPR</name>
<organism evidence="3 4">
    <name type="scientific">Urocitellus parryii</name>
    <name type="common">Arctic ground squirrel</name>
    <name type="synonym">Spermophilus parryii</name>
    <dbReference type="NCBI Taxonomy" id="9999"/>
    <lineage>
        <taxon>Eukaryota</taxon>
        <taxon>Metazoa</taxon>
        <taxon>Chordata</taxon>
        <taxon>Craniata</taxon>
        <taxon>Vertebrata</taxon>
        <taxon>Euteleostomi</taxon>
        <taxon>Mammalia</taxon>
        <taxon>Eutheria</taxon>
        <taxon>Euarchontoglires</taxon>
        <taxon>Glires</taxon>
        <taxon>Rodentia</taxon>
        <taxon>Sciuromorpha</taxon>
        <taxon>Sciuridae</taxon>
        <taxon>Xerinae</taxon>
        <taxon>Marmotini</taxon>
        <taxon>Urocitellus</taxon>
    </lineage>
</organism>
<gene>
    <name evidence="3" type="primary">PLAC9</name>
</gene>
<sequence>MGLLLCAQAGLALLCAAGALAGEWDPGPRERGWRAAEPLSPSQGDPAWSTGCDRYMAVQDRLDVMEETAEKVVEHLEAEVKGLLGLLEELAWNLPPGPFSPAPDLLGDDHF</sequence>
<keyword evidence="4" id="KW-1185">Reference proteome</keyword>
<evidence type="ECO:0000256" key="1">
    <source>
        <dbReference type="SAM" id="MobiDB-lite"/>
    </source>
</evidence>
<dbReference type="PANTHER" id="PTHR37355">
    <property type="entry name" value="PLACENTA-SPECIFIC PROTEIN 9"/>
    <property type="match status" value="1"/>
</dbReference>
<dbReference type="Ensembl" id="ENSUPAT00010003595.1">
    <property type="protein sequence ID" value="ENSUPAP00010003119.1"/>
    <property type="gene ID" value="ENSUPAG00010002557.1"/>
</dbReference>
<keyword evidence="2" id="KW-0732">Signal</keyword>